<comment type="caution">
    <text evidence="1">The sequence shown here is derived from an EMBL/GenBank/DDBJ whole genome shotgun (WGS) entry which is preliminary data.</text>
</comment>
<name>A0ABT3KEF3_9GAMM</name>
<dbReference type="EMBL" id="JAPEUL010000006">
    <property type="protein sequence ID" value="MCW4628914.1"/>
    <property type="molecule type" value="Genomic_DNA"/>
</dbReference>
<protein>
    <submittedName>
        <fullName evidence="1">Uncharacterized protein</fullName>
    </submittedName>
</protein>
<evidence type="ECO:0000313" key="2">
    <source>
        <dbReference type="Proteomes" id="UP001431181"/>
    </source>
</evidence>
<sequence>MLYSFYLQDESAQMILARQQTLAAQSAWSSEQEVGGMTESVLALIQALPDSVRLERVNSESEGMSFEMTLLEQDLDVLLSRWQQQYPDWFWEVAQQQSDSSLVRAHKDVVDVSISVFEK</sequence>
<keyword evidence="2" id="KW-1185">Reference proteome</keyword>
<evidence type="ECO:0000313" key="1">
    <source>
        <dbReference type="EMBL" id="MCW4628914.1"/>
    </source>
</evidence>
<gene>
    <name evidence="1" type="ORF">ONZ52_07965</name>
</gene>
<reference evidence="1" key="1">
    <citation type="submission" date="2022-11" db="EMBL/GenBank/DDBJ databases">
        <title>Marinomonas sp. nov., isolated from marine algae.</title>
        <authorList>
            <person name="Choi D.G."/>
            <person name="Kim J.M."/>
            <person name="Lee J.K."/>
            <person name="Baek J.H."/>
            <person name="Jeon C.O."/>
        </authorList>
    </citation>
    <scope>NUCLEOTIDE SEQUENCE</scope>
    <source>
        <strain evidence="1">KJ51-3</strain>
    </source>
</reference>
<dbReference type="Proteomes" id="UP001431181">
    <property type="component" value="Unassembled WGS sequence"/>
</dbReference>
<accession>A0ABT3KEF3</accession>
<proteinExistence type="predicted"/>
<dbReference type="RefSeq" id="WP_265218117.1">
    <property type="nucleotide sequence ID" value="NZ_JAPEUL010000006.1"/>
</dbReference>
<organism evidence="1 2">
    <name type="scientific">Marinomonas rhodophyticola</name>
    <dbReference type="NCBI Taxonomy" id="2992803"/>
    <lineage>
        <taxon>Bacteria</taxon>
        <taxon>Pseudomonadati</taxon>
        <taxon>Pseudomonadota</taxon>
        <taxon>Gammaproteobacteria</taxon>
        <taxon>Oceanospirillales</taxon>
        <taxon>Oceanospirillaceae</taxon>
        <taxon>Marinomonas</taxon>
    </lineage>
</organism>